<dbReference type="Gene3D" id="2.160.20.80">
    <property type="entry name" value="E3 ubiquitin-protein ligase SopA"/>
    <property type="match status" value="1"/>
</dbReference>
<dbReference type="InterPro" id="IPR001646">
    <property type="entry name" value="5peptide_repeat"/>
</dbReference>
<dbReference type="Proteomes" id="UP000285266">
    <property type="component" value="Unassembled WGS sequence"/>
</dbReference>
<proteinExistence type="predicted"/>
<accession>A0A423UC40</accession>
<dbReference type="EMBL" id="QRAJ01000013">
    <property type="protein sequence ID" value="ROT86253.1"/>
    <property type="molecule type" value="Genomic_DNA"/>
</dbReference>
<comment type="caution">
    <text evidence="1">The sequence shown here is derived from an EMBL/GenBank/DDBJ whole genome shotgun (WGS) entry which is preliminary data.</text>
</comment>
<sequence>MVMSSFFFGRCFWQVNAATITHQSTALDIVKLALTIIGGVGAVSYLVIKYQERQGAKRAENRTVEDRTKTDFINAVHMLSDSEFTAKIAGVYMLADIGDRERGSYCQKITDILCGHLRTRRNDDGAVETTITQTLKERLDKKNATRWEDIDLDLHGATLNEDFSLEQCEIHKLNVKGATFNGLADFSFADFAGLSTSFADVTFNKNVAFQAAKFHCGVTFRDAKFNGNLNFAAASIYNDADFRSVIFGSTVQFDSAEFRNTARFSHAWFAEPADFHGTVFEGTADFDNSAFPHGASFTRCLD</sequence>
<evidence type="ECO:0000313" key="1">
    <source>
        <dbReference type="EMBL" id="ROT86253.1"/>
    </source>
</evidence>
<dbReference type="Pfam" id="PF13576">
    <property type="entry name" value="Pentapeptide_3"/>
    <property type="match status" value="1"/>
</dbReference>
<organism evidence="1 2">
    <name type="scientific">Bifidobacterium mongoliense</name>
    <dbReference type="NCBI Taxonomy" id="518643"/>
    <lineage>
        <taxon>Bacteria</taxon>
        <taxon>Bacillati</taxon>
        <taxon>Actinomycetota</taxon>
        <taxon>Actinomycetes</taxon>
        <taxon>Bifidobacteriales</taxon>
        <taxon>Bifidobacteriaceae</taxon>
        <taxon>Bifidobacterium</taxon>
    </lineage>
</organism>
<evidence type="ECO:0000313" key="2">
    <source>
        <dbReference type="Proteomes" id="UP000285266"/>
    </source>
</evidence>
<protein>
    <submittedName>
        <fullName evidence="1">Pentapeptide repeat protein</fullName>
    </submittedName>
</protein>
<gene>
    <name evidence="1" type="ORF">BMONG18_1573</name>
</gene>
<reference evidence="1 2" key="1">
    <citation type="submission" date="2018-07" db="EMBL/GenBank/DDBJ databases">
        <title>The role of parmesan cheese in vectoring bovine microbiota.</title>
        <authorList>
            <person name="Lugli G.A."/>
            <person name="Milani C."/>
        </authorList>
    </citation>
    <scope>NUCLEOTIDE SEQUENCE [LARGE SCALE GENOMIC DNA]</scope>
    <source>
        <strain evidence="1 2">BMONG18</strain>
    </source>
</reference>
<dbReference type="AlphaFoldDB" id="A0A423UC40"/>
<name>A0A423UC40_9BIFI</name>